<dbReference type="RefSeq" id="WP_145258633.1">
    <property type="nucleotide sequence ID" value="NZ_CP036279.1"/>
</dbReference>
<feature type="binding site" evidence="5">
    <location>
        <position position="71"/>
    </location>
    <ligand>
        <name>S-adenosyl-L-methionine</name>
        <dbReference type="ChEBI" id="CHEBI:59789"/>
    </ligand>
</feature>
<dbReference type="Gene3D" id="3.40.50.150">
    <property type="entry name" value="Vaccinia Virus protein VP39"/>
    <property type="match status" value="1"/>
</dbReference>
<evidence type="ECO:0000256" key="3">
    <source>
        <dbReference type="ARBA" id="ARBA00022679"/>
    </source>
</evidence>
<comment type="caution">
    <text evidence="5">Lacks conserved residue(s) required for the propagation of feature annotation.</text>
</comment>
<dbReference type="CDD" id="cd02440">
    <property type="entry name" value="AdoMet_MTases"/>
    <property type="match status" value="1"/>
</dbReference>
<dbReference type="NCBIfam" id="NF001244">
    <property type="entry name" value="PRK00216.1-5"/>
    <property type="match status" value="1"/>
</dbReference>
<feature type="binding site" evidence="5">
    <location>
        <position position="92"/>
    </location>
    <ligand>
        <name>S-adenosyl-L-methionine</name>
        <dbReference type="ChEBI" id="CHEBI:59789"/>
    </ligand>
</feature>
<dbReference type="GO" id="GO:0032259">
    <property type="term" value="P:methylation"/>
    <property type="evidence" value="ECO:0007669"/>
    <property type="project" value="UniProtKB-KW"/>
</dbReference>
<evidence type="ECO:0000256" key="5">
    <source>
        <dbReference type="HAMAP-Rule" id="MF_01813"/>
    </source>
</evidence>
<dbReference type="Pfam" id="PF01209">
    <property type="entry name" value="Ubie_methyltran"/>
    <property type="match status" value="1"/>
</dbReference>
<comment type="similarity">
    <text evidence="5">Belongs to the class I-like SAM-binding methyltransferase superfamily. MenG/UbiE family.</text>
</comment>
<dbReference type="SUPFAM" id="SSF53335">
    <property type="entry name" value="S-adenosyl-L-methionine-dependent methyltransferases"/>
    <property type="match status" value="1"/>
</dbReference>
<keyword evidence="2 5" id="KW-0489">Methyltransferase</keyword>
<gene>
    <name evidence="6" type="primary">ubiE_2</name>
    <name evidence="5" type="synonym">menG</name>
    <name evidence="6" type="ORF">Pan216_29860</name>
</gene>
<keyword evidence="3 5" id="KW-0808">Transferase</keyword>
<protein>
    <recommendedName>
        <fullName evidence="5">Demethylmenaquinone methyltransferase</fullName>
        <ecNumber evidence="5">2.1.1.163</ecNumber>
    </recommendedName>
</protein>
<dbReference type="HAMAP" id="MF_01813">
    <property type="entry name" value="MenG_UbiE_methyltr"/>
    <property type="match status" value="1"/>
</dbReference>
<dbReference type="InterPro" id="IPR029063">
    <property type="entry name" value="SAM-dependent_MTases_sf"/>
</dbReference>
<dbReference type="PANTHER" id="PTHR43591">
    <property type="entry name" value="METHYLTRANSFERASE"/>
    <property type="match status" value="1"/>
</dbReference>
<dbReference type="InterPro" id="IPR023576">
    <property type="entry name" value="UbiE/COQ5_MeTrFase_CS"/>
</dbReference>
<dbReference type="EMBL" id="CP036279">
    <property type="protein sequence ID" value="QDU62120.1"/>
    <property type="molecule type" value="Genomic_DNA"/>
</dbReference>
<evidence type="ECO:0000313" key="6">
    <source>
        <dbReference type="EMBL" id="QDU62120.1"/>
    </source>
</evidence>
<comment type="pathway">
    <text evidence="5">Quinol/quinone metabolism; menaquinone biosynthesis; menaquinol from 1,4-dihydroxy-2-naphthoate: step 2/2.</text>
</comment>
<proteinExistence type="inferred from homology"/>
<reference evidence="6 7" key="1">
    <citation type="submission" date="2019-02" db="EMBL/GenBank/DDBJ databases">
        <title>Deep-cultivation of Planctomycetes and their phenomic and genomic characterization uncovers novel biology.</title>
        <authorList>
            <person name="Wiegand S."/>
            <person name="Jogler M."/>
            <person name="Boedeker C."/>
            <person name="Pinto D."/>
            <person name="Vollmers J."/>
            <person name="Rivas-Marin E."/>
            <person name="Kohn T."/>
            <person name="Peeters S.H."/>
            <person name="Heuer A."/>
            <person name="Rast P."/>
            <person name="Oberbeckmann S."/>
            <person name="Bunk B."/>
            <person name="Jeske O."/>
            <person name="Meyerdierks A."/>
            <person name="Storesund J.E."/>
            <person name="Kallscheuer N."/>
            <person name="Luecker S."/>
            <person name="Lage O.M."/>
            <person name="Pohl T."/>
            <person name="Merkel B.J."/>
            <person name="Hornburger P."/>
            <person name="Mueller R.-W."/>
            <person name="Bruemmer F."/>
            <person name="Labrenz M."/>
            <person name="Spormann A.M."/>
            <person name="Op den Camp H."/>
            <person name="Overmann J."/>
            <person name="Amann R."/>
            <person name="Jetten M.S.M."/>
            <person name="Mascher T."/>
            <person name="Medema M.H."/>
            <person name="Devos D.P."/>
            <person name="Kaster A.-K."/>
            <person name="Ovreas L."/>
            <person name="Rohde M."/>
            <person name="Galperin M.Y."/>
            <person name="Jogler C."/>
        </authorList>
    </citation>
    <scope>NUCLEOTIDE SEQUENCE [LARGE SCALE GENOMIC DNA]</scope>
    <source>
        <strain evidence="6 7">Pan216</strain>
    </source>
</reference>
<feature type="binding site" evidence="5">
    <location>
        <begin position="118"/>
        <end position="119"/>
    </location>
    <ligand>
        <name>S-adenosyl-L-methionine</name>
        <dbReference type="ChEBI" id="CHEBI:59789"/>
    </ligand>
</feature>
<dbReference type="OrthoDB" id="9808140at2"/>
<dbReference type="AlphaFoldDB" id="A0A518B566"/>
<evidence type="ECO:0000256" key="2">
    <source>
        <dbReference type="ARBA" id="ARBA00022603"/>
    </source>
</evidence>
<dbReference type="PROSITE" id="PS01184">
    <property type="entry name" value="UBIE_2"/>
    <property type="match status" value="1"/>
</dbReference>
<evidence type="ECO:0000313" key="7">
    <source>
        <dbReference type="Proteomes" id="UP000317093"/>
    </source>
</evidence>
<dbReference type="GO" id="GO:0043770">
    <property type="term" value="F:demethylmenaquinone methyltransferase activity"/>
    <property type="evidence" value="ECO:0007669"/>
    <property type="project" value="UniProtKB-UniRule"/>
</dbReference>
<comment type="catalytic activity">
    <reaction evidence="5">
        <text>a 2-demethylmenaquinol + S-adenosyl-L-methionine = a menaquinol + S-adenosyl-L-homocysteine + H(+)</text>
        <dbReference type="Rhea" id="RHEA:42640"/>
        <dbReference type="Rhea" id="RHEA-COMP:9539"/>
        <dbReference type="Rhea" id="RHEA-COMP:9563"/>
        <dbReference type="ChEBI" id="CHEBI:15378"/>
        <dbReference type="ChEBI" id="CHEBI:18151"/>
        <dbReference type="ChEBI" id="CHEBI:55437"/>
        <dbReference type="ChEBI" id="CHEBI:57856"/>
        <dbReference type="ChEBI" id="CHEBI:59789"/>
        <dbReference type="EC" id="2.1.1.163"/>
    </reaction>
</comment>
<keyword evidence="4 5" id="KW-0949">S-adenosyl-L-methionine</keyword>
<dbReference type="UniPathway" id="UPA00079">
    <property type="reaction ID" value="UER00169"/>
</dbReference>
<evidence type="ECO:0000256" key="4">
    <source>
        <dbReference type="ARBA" id="ARBA00022691"/>
    </source>
</evidence>
<dbReference type="InterPro" id="IPR004033">
    <property type="entry name" value="UbiE/COQ5_MeTrFase"/>
</dbReference>
<name>A0A518B566_9BACT</name>
<dbReference type="PROSITE" id="PS51608">
    <property type="entry name" value="SAM_MT_UBIE"/>
    <property type="match status" value="1"/>
</dbReference>
<comment type="function">
    <text evidence="5">Methyltransferase required for the conversion of demethylmenaquinol (DMKH2) to menaquinol (MKH2).</text>
</comment>
<dbReference type="PROSITE" id="PS01183">
    <property type="entry name" value="UBIE_1"/>
    <property type="match status" value="1"/>
</dbReference>
<evidence type="ECO:0000256" key="1">
    <source>
        <dbReference type="ARBA" id="ARBA00022428"/>
    </source>
</evidence>
<accession>A0A518B566</accession>
<keyword evidence="1 5" id="KW-0474">Menaquinone biosynthesis</keyword>
<organism evidence="6 7">
    <name type="scientific">Kolteria novifilia</name>
    <dbReference type="NCBI Taxonomy" id="2527975"/>
    <lineage>
        <taxon>Bacteria</taxon>
        <taxon>Pseudomonadati</taxon>
        <taxon>Planctomycetota</taxon>
        <taxon>Planctomycetia</taxon>
        <taxon>Kolteriales</taxon>
        <taxon>Kolteriaceae</taxon>
        <taxon>Kolteria</taxon>
    </lineage>
</organism>
<dbReference type="KEGG" id="knv:Pan216_29860"/>
<sequence length="252" mass="27999">MPVDVEEKPEATSAVDKSGERVRAMFAGVASRYDLLNHLLSLNIDKRWRRFCVRTVPPKGSDPILDVCTGTGDLALAYDQASRGEALVLGSDFCHEMLTVAKQKIEKRGRHIPLIEADAQDLPFPSDHFQIVSVAFGLRNVSDTHRGLRELIRVCRPGGRVAILEFSKPRVAPLRWLYLAYFKHLLPRIGEAVSENSHDAYHYLPNSVLEFPDGPEMVSLLESMGLKNAKAHPLTFGIATLYVGQKPRASDG</sequence>
<dbReference type="PANTHER" id="PTHR43591:SF24">
    <property type="entry name" value="2-METHOXY-6-POLYPRENYL-1,4-BENZOQUINOL METHYLASE, MITOCHONDRIAL"/>
    <property type="match status" value="1"/>
</dbReference>
<dbReference type="EC" id="2.1.1.163" evidence="5"/>
<dbReference type="GO" id="GO:0009234">
    <property type="term" value="P:menaquinone biosynthetic process"/>
    <property type="evidence" value="ECO:0007669"/>
    <property type="project" value="UniProtKB-UniRule"/>
</dbReference>
<dbReference type="NCBIfam" id="TIGR01934">
    <property type="entry name" value="MenG_MenH_UbiE"/>
    <property type="match status" value="1"/>
</dbReference>
<dbReference type="Proteomes" id="UP000317093">
    <property type="component" value="Chromosome"/>
</dbReference>
<keyword evidence="7" id="KW-1185">Reference proteome</keyword>